<dbReference type="EMBL" id="QUQO01000002">
    <property type="protein sequence ID" value="RFB01455.1"/>
    <property type="molecule type" value="Genomic_DNA"/>
</dbReference>
<reference evidence="1 2" key="1">
    <citation type="submission" date="2018-08" db="EMBL/GenBank/DDBJ databases">
        <title>Parvularcula sp. SM1705, isolated from surface water of the South Sea China.</title>
        <authorList>
            <person name="Sun L."/>
        </authorList>
    </citation>
    <scope>NUCLEOTIDE SEQUENCE [LARGE SCALE GENOMIC DNA]</scope>
    <source>
        <strain evidence="1 2">SM1705</strain>
    </source>
</reference>
<protein>
    <submittedName>
        <fullName evidence="1">3-oxoacyl-ACP synthase</fullName>
    </submittedName>
</protein>
<dbReference type="Pfam" id="PF14518">
    <property type="entry name" value="Haem_oxygenas_2"/>
    <property type="match status" value="1"/>
</dbReference>
<dbReference type="RefSeq" id="WP_116393171.1">
    <property type="nucleotide sequence ID" value="NZ_QUQO01000002.1"/>
</dbReference>
<name>A0A371R7N7_9PROT</name>
<dbReference type="Proteomes" id="UP000264589">
    <property type="component" value="Unassembled WGS sequence"/>
</dbReference>
<accession>A0A371R7N7</accession>
<dbReference type="InterPro" id="IPR016084">
    <property type="entry name" value="Haem_Oase-like_multi-hlx"/>
</dbReference>
<sequence length="229" mass="26141">MAYDTLPEDSLTQSVMRRLALVWIDFEGRLEQVPIIRRLNAGRFTLEDYRALLLDLRQQVVDGGCWIARAASHVDAKHIDLRSRFMRHAVTEHRDFQMLEANYVNVGGAAEDIRRGRKNIGSEALSAYMFHKASQPNPFDLLGAMFIIEGLGSRKATEWGTAIRDTLHLRDDQVSFLLYHGEEDDDHLADFEKWVTRIVRTSEEGDALVRTAEVVARLYALQLEEVGRG</sequence>
<dbReference type="InParanoid" id="A0A371R7N7"/>
<dbReference type="Gene3D" id="1.20.910.10">
    <property type="entry name" value="Heme oxygenase-like"/>
    <property type="match status" value="1"/>
</dbReference>
<dbReference type="SUPFAM" id="SSF48613">
    <property type="entry name" value="Heme oxygenase-like"/>
    <property type="match status" value="1"/>
</dbReference>
<evidence type="ECO:0000313" key="1">
    <source>
        <dbReference type="EMBL" id="RFB01455.1"/>
    </source>
</evidence>
<proteinExistence type="predicted"/>
<dbReference type="OrthoDB" id="6270691at2"/>
<evidence type="ECO:0000313" key="2">
    <source>
        <dbReference type="Proteomes" id="UP000264589"/>
    </source>
</evidence>
<keyword evidence="2" id="KW-1185">Reference proteome</keyword>
<organism evidence="1 2">
    <name type="scientific">Parvularcula marina</name>
    <dbReference type="NCBI Taxonomy" id="2292771"/>
    <lineage>
        <taxon>Bacteria</taxon>
        <taxon>Pseudomonadati</taxon>
        <taxon>Pseudomonadota</taxon>
        <taxon>Alphaproteobacteria</taxon>
        <taxon>Parvularculales</taxon>
        <taxon>Parvularculaceae</taxon>
        <taxon>Parvularcula</taxon>
    </lineage>
</organism>
<dbReference type="AlphaFoldDB" id="A0A371R7N7"/>
<comment type="caution">
    <text evidence="1">The sequence shown here is derived from an EMBL/GenBank/DDBJ whole genome shotgun (WGS) entry which is preliminary data.</text>
</comment>
<gene>
    <name evidence="1" type="ORF">DX908_14295</name>
</gene>